<keyword evidence="2" id="KW-0812">Transmembrane</keyword>
<dbReference type="OrthoDB" id="2991180at2"/>
<dbReference type="InterPro" id="IPR007060">
    <property type="entry name" value="FtsL/DivIC"/>
</dbReference>
<dbReference type="PANTHER" id="PTHR40027">
    <property type="entry name" value="CELL DIVISION PROTEIN DIVIC"/>
    <property type="match status" value="1"/>
</dbReference>
<keyword evidence="4" id="KW-1185">Reference proteome</keyword>
<dbReference type="KEGG" id="paek:D3873_13050"/>
<dbReference type="GO" id="GO:0051301">
    <property type="term" value="P:cell division"/>
    <property type="evidence" value="ECO:0007669"/>
    <property type="project" value="InterPro"/>
</dbReference>
<reference evidence="4" key="1">
    <citation type="submission" date="2018-09" db="EMBL/GenBank/DDBJ databases">
        <authorList>
            <person name="Zhu H."/>
        </authorList>
    </citation>
    <scope>NUCLEOTIDE SEQUENCE [LARGE SCALE GENOMIC DNA]</scope>
    <source>
        <strain evidence="4">K2R23-3</strain>
    </source>
</reference>
<evidence type="ECO:0000313" key="4">
    <source>
        <dbReference type="Proteomes" id="UP000265725"/>
    </source>
</evidence>
<name>A0A385YYH2_9BACL</name>
<keyword evidence="2" id="KW-1133">Transmembrane helix</keyword>
<keyword evidence="1" id="KW-0175">Coiled coil</keyword>
<keyword evidence="2" id="KW-0472">Membrane</keyword>
<feature type="transmembrane region" description="Helical" evidence="2">
    <location>
        <begin position="38"/>
        <end position="58"/>
    </location>
</feature>
<dbReference type="Pfam" id="PF04977">
    <property type="entry name" value="DivIC"/>
    <property type="match status" value="1"/>
</dbReference>
<dbReference type="InterPro" id="IPR039076">
    <property type="entry name" value="DivIC"/>
</dbReference>
<gene>
    <name evidence="3" type="ORF">D3873_13050</name>
</gene>
<dbReference type="PANTHER" id="PTHR40027:SF1">
    <property type="entry name" value="CELL DIVISION PROTEIN DIVIC"/>
    <property type="match status" value="1"/>
</dbReference>
<proteinExistence type="predicted"/>
<feature type="coiled-coil region" evidence="1">
    <location>
        <begin position="67"/>
        <end position="101"/>
    </location>
</feature>
<dbReference type="AlphaFoldDB" id="A0A385YYH2"/>
<organism evidence="3 4">
    <name type="scientific">Paenisporosarcina cavernae</name>
    <dbReference type="NCBI Taxonomy" id="2320858"/>
    <lineage>
        <taxon>Bacteria</taxon>
        <taxon>Bacillati</taxon>
        <taxon>Bacillota</taxon>
        <taxon>Bacilli</taxon>
        <taxon>Bacillales</taxon>
        <taxon>Caryophanaceae</taxon>
        <taxon>Paenisporosarcina</taxon>
    </lineage>
</organism>
<dbReference type="Proteomes" id="UP000265725">
    <property type="component" value="Chromosome"/>
</dbReference>
<evidence type="ECO:0000256" key="2">
    <source>
        <dbReference type="SAM" id="Phobius"/>
    </source>
</evidence>
<evidence type="ECO:0000313" key="3">
    <source>
        <dbReference type="EMBL" id="AYC30688.1"/>
    </source>
</evidence>
<dbReference type="EMBL" id="CP032418">
    <property type="protein sequence ID" value="AYC30688.1"/>
    <property type="molecule type" value="Genomic_DNA"/>
</dbReference>
<protein>
    <submittedName>
        <fullName evidence="3">Septum formation initiator family protein</fullName>
    </submittedName>
</protein>
<dbReference type="RefSeq" id="WP_119884401.1">
    <property type="nucleotide sequence ID" value="NZ_CP032418.1"/>
</dbReference>
<accession>A0A385YYH2</accession>
<evidence type="ECO:0000256" key="1">
    <source>
        <dbReference type="SAM" id="Coils"/>
    </source>
</evidence>
<sequence>MDERKLTTKSSSISSINHEYARAVQRKEQHRQAHKTRLLRRLVVFGIVSLVVLGFIGLNMMNQAKTLAAKEEAMNVALANLDAAEEEQEMLKSQILKLNDDEYIAKLARKEYFLSEEGEIIFAIPDPDKKKKERSKE</sequence>